<feature type="transmembrane region" description="Helical" evidence="1">
    <location>
        <begin position="41"/>
        <end position="66"/>
    </location>
</feature>
<name>A0A9R1CQV6_9EURY</name>
<keyword evidence="1" id="KW-1133">Transmembrane helix</keyword>
<organism evidence="2 3">
    <name type="scientific">Natronomonas aquatica</name>
    <dbReference type="NCBI Taxonomy" id="2841590"/>
    <lineage>
        <taxon>Archaea</taxon>
        <taxon>Methanobacteriati</taxon>
        <taxon>Methanobacteriota</taxon>
        <taxon>Stenosarchaea group</taxon>
        <taxon>Halobacteria</taxon>
        <taxon>Halobacteriales</taxon>
        <taxon>Natronomonadaceae</taxon>
        <taxon>Natronomonas</taxon>
    </lineage>
</organism>
<reference evidence="2" key="1">
    <citation type="journal article" date="2023" name="Front. Microbiol.">
        <title>Genomic-based phylogenetic and metabolic analyses of the genus Natronomonas, and description of Natronomonas aquatica sp. nov.</title>
        <authorList>
            <person name="Garcia-Roldan A."/>
            <person name="Duran-Viseras A."/>
            <person name="de la Haba R.R."/>
            <person name="Corral P."/>
            <person name="Sanchez-Porro C."/>
            <person name="Ventosa A."/>
        </authorList>
    </citation>
    <scope>NUCLEOTIDE SEQUENCE</scope>
    <source>
        <strain evidence="2">F2-12</strain>
    </source>
</reference>
<dbReference type="EMBL" id="JAHLKM010000008">
    <property type="protein sequence ID" value="MCQ4333443.1"/>
    <property type="molecule type" value="Genomic_DNA"/>
</dbReference>
<protein>
    <submittedName>
        <fullName evidence="2">Uncharacterized protein</fullName>
    </submittedName>
</protein>
<dbReference type="RefSeq" id="WP_256029467.1">
    <property type="nucleotide sequence ID" value="NZ_JAHLKM010000008.1"/>
</dbReference>
<keyword evidence="1" id="KW-0812">Transmembrane</keyword>
<keyword evidence="1" id="KW-0472">Membrane</keyword>
<dbReference type="Proteomes" id="UP001139494">
    <property type="component" value="Unassembled WGS sequence"/>
</dbReference>
<gene>
    <name evidence="2" type="ORF">KM295_08110</name>
</gene>
<comment type="caution">
    <text evidence="2">The sequence shown here is derived from an EMBL/GenBank/DDBJ whole genome shotgun (WGS) entry which is preliminary data.</text>
</comment>
<dbReference type="AlphaFoldDB" id="A0A9R1CQV6"/>
<keyword evidence="3" id="KW-1185">Reference proteome</keyword>
<evidence type="ECO:0000256" key="1">
    <source>
        <dbReference type="SAM" id="Phobius"/>
    </source>
</evidence>
<sequence>MSTDPGIDSFRFGRILLLISVVTAVFLVLSADRLEGEAFQIGAFAIGTVAVVTAIIGFLIAVGSAVDA</sequence>
<evidence type="ECO:0000313" key="3">
    <source>
        <dbReference type="Proteomes" id="UP001139494"/>
    </source>
</evidence>
<proteinExistence type="predicted"/>
<feature type="transmembrane region" description="Helical" evidence="1">
    <location>
        <begin position="12"/>
        <end position="29"/>
    </location>
</feature>
<accession>A0A9R1CQV6</accession>
<evidence type="ECO:0000313" key="2">
    <source>
        <dbReference type="EMBL" id="MCQ4333443.1"/>
    </source>
</evidence>